<accession>A0A346P9W9</accession>
<name>A0A346P9W9_9EURY</name>
<keyword evidence="2" id="KW-0614">Plasmid</keyword>
<dbReference type="KEGG" id="nan:AArc1_5113"/>
<organism evidence="2 3">
    <name type="scientific">Natrarchaeobaculum sulfurireducens</name>
    <dbReference type="NCBI Taxonomy" id="2044521"/>
    <lineage>
        <taxon>Archaea</taxon>
        <taxon>Methanobacteriati</taxon>
        <taxon>Methanobacteriota</taxon>
        <taxon>Stenosarchaea group</taxon>
        <taxon>Halobacteria</taxon>
        <taxon>Halobacteriales</taxon>
        <taxon>Natrialbaceae</taxon>
        <taxon>Natrarchaeobaculum</taxon>
    </lineage>
</organism>
<dbReference type="AlphaFoldDB" id="A0A346P9W9"/>
<proteinExistence type="predicted"/>
<dbReference type="Proteomes" id="UP000258707">
    <property type="component" value="Plasmid pAArc1-02"/>
</dbReference>
<protein>
    <submittedName>
        <fullName evidence="2">Uncharacterized protein</fullName>
    </submittedName>
</protein>
<reference evidence="2 3" key="1">
    <citation type="submission" date="2017-10" db="EMBL/GenBank/DDBJ databases">
        <title>Phenotypic and genomic properties of facultatively anaerobic sulfur-reducing natronoarchaea from hypersaline soda lakes.</title>
        <authorList>
            <person name="Sorokin D.Y."/>
            <person name="Kublanov I.V."/>
            <person name="Roman P."/>
            <person name="Sinninghe Damste J.S."/>
            <person name="Golyshin P.N."/>
            <person name="Rojo D."/>
            <person name="Ciordia S."/>
            <person name="Mena Md.C."/>
            <person name="Ferrer M."/>
            <person name="Messina E."/>
            <person name="Smedile F."/>
            <person name="La Spada G."/>
            <person name="La Cono V."/>
            <person name="Yakimov M.M."/>
        </authorList>
    </citation>
    <scope>NUCLEOTIDE SEQUENCE [LARGE SCALE GENOMIC DNA]</scope>
    <source>
        <strain evidence="2 3">AArc1</strain>
        <plasmid evidence="3">paarc1-02</plasmid>
    </source>
</reference>
<sequence length="53" mass="5761">MNSGLDDTPISPKEIISLEHREPIWSGATSQRDQPKASVSGRVTAAQRDTPND</sequence>
<gene>
    <name evidence="2" type="ORF">AArc1_5113</name>
</gene>
<geneLocation type="plasmid" evidence="3">
    <name>paarc1-02</name>
</geneLocation>
<evidence type="ECO:0000313" key="3">
    <source>
        <dbReference type="Proteomes" id="UP000258707"/>
    </source>
</evidence>
<evidence type="ECO:0000256" key="1">
    <source>
        <dbReference type="SAM" id="MobiDB-lite"/>
    </source>
</evidence>
<evidence type="ECO:0000313" key="2">
    <source>
        <dbReference type="EMBL" id="AXR76314.1"/>
    </source>
</evidence>
<dbReference type="EMBL" id="CP024046">
    <property type="protein sequence ID" value="AXR76314.1"/>
    <property type="molecule type" value="Genomic_DNA"/>
</dbReference>
<feature type="region of interest" description="Disordered" evidence="1">
    <location>
        <begin position="1"/>
        <end position="53"/>
    </location>
</feature>